<proteinExistence type="predicted"/>
<reference evidence="1" key="1">
    <citation type="journal article" date="2021" name="Proc. Natl. Acad. Sci. U.S.A.">
        <title>A Catalog of Tens of Thousands of Viruses from Human Metagenomes Reveals Hidden Associations with Chronic Diseases.</title>
        <authorList>
            <person name="Tisza M.J."/>
            <person name="Buck C.B."/>
        </authorList>
    </citation>
    <scope>NUCLEOTIDE SEQUENCE</scope>
    <source>
        <strain evidence="1">CtuJM17</strain>
    </source>
</reference>
<accession>A0A8S5PJE4</accession>
<evidence type="ECO:0000313" key="1">
    <source>
        <dbReference type="EMBL" id="DAE07034.1"/>
    </source>
</evidence>
<organism evidence="1">
    <name type="scientific">Myoviridae sp. ctuJM17</name>
    <dbReference type="NCBI Taxonomy" id="2825200"/>
    <lineage>
        <taxon>Viruses</taxon>
        <taxon>Duplodnaviria</taxon>
        <taxon>Heunggongvirae</taxon>
        <taxon>Uroviricota</taxon>
        <taxon>Caudoviricetes</taxon>
    </lineage>
</organism>
<sequence length="39" mass="4615">MRYYLHLDPDTLSDEEWAHTYKYLGEIRKAEAKAKSIDG</sequence>
<protein>
    <submittedName>
        <fullName evidence="1">Uncharacterized protein</fullName>
    </submittedName>
</protein>
<name>A0A8S5PJE4_9CAUD</name>
<dbReference type="EMBL" id="BK015444">
    <property type="protein sequence ID" value="DAE07034.1"/>
    <property type="molecule type" value="Genomic_DNA"/>
</dbReference>